<organism evidence="2 3">
    <name type="scientific">Microbacterium resistens</name>
    <dbReference type="NCBI Taxonomy" id="156977"/>
    <lineage>
        <taxon>Bacteria</taxon>
        <taxon>Bacillati</taxon>
        <taxon>Actinomycetota</taxon>
        <taxon>Actinomycetes</taxon>
        <taxon>Micrococcales</taxon>
        <taxon>Microbacteriaceae</taxon>
        <taxon>Microbacterium</taxon>
    </lineage>
</organism>
<accession>A0ABU1S7J6</accession>
<dbReference type="Proteomes" id="UP001259347">
    <property type="component" value="Unassembled WGS sequence"/>
</dbReference>
<dbReference type="CDD" id="cd06130">
    <property type="entry name" value="DNA_pol_III_epsilon_like"/>
    <property type="match status" value="1"/>
</dbReference>
<dbReference type="InterPro" id="IPR013520">
    <property type="entry name" value="Ribonucl_H"/>
</dbReference>
<name>A0ABU1S7J6_9MICO</name>
<dbReference type="Gene3D" id="3.30.420.10">
    <property type="entry name" value="Ribonuclease H-like superfamily/Ribonuclease H"/>
    <property type="match status" value="1"/>
</dbReference>
<dbReference type="Pfam" id="PF00929">
    <property type="entry name" value="RNase_T"/>
    <property type="match status" value="1"/>
</dbReference>
<dbReference type="SUPFAM" id="SSF53098">
    <property type="entry name" value="Ribonuclease H-like"/>
    <property type="match status" value="1"/>
</dbReference>
<evidence type="ECO:0000313" key="2">
    <source>
        <dbReference type="EMBL" id="MDR6865595.1"/>
    </source>
</evidence>
<dbReference type="SMART" id="SM00479">
    <property type="entry name" value="EXOIII"/>
    <property type="match status" value="1"/>
</dbReference>
<dbReference type="EMBL" id="JAVDUM010000001">
    <property type="protein sequence ID" value="MDR6865595.1"/>
    <property type="molecule type" value="Genomic_DNA"/>
</dbReference>
<dbReference type="InterPro" id="IPR012337">
    <property type="entry name" value="RNaseH-like_sf"/>
</dbReference>
<evidence type="ECO:0000259" key="1">
    <source>
        <dbReference type="SMART" id="SM00479"/>
    </source>
</evidence>
<dbReference type="InterPro" id="IPR036397">
    <property type="entry name" value="RNaseH_sf"/>
</dbReference>
<evidence type="ECO:0000313" key="3">
    <source>
        <dbReference type="Proteomes" id="UP001259347"/>
    </source>
</evidence>
<sequence>MPLDFTAIDFETANSSPASACSVGLVRVRGGEVVATAGWLIRPPAGHDEFQEWNVRIHGIRPHQVADAASWSEQLDRLCGFAGADVLVAHNAGFDLNVLRRACEATGDTAPPYRSLCSLHVARKVYDLDSYRLPVAAAAAGFGDFPHHDALADARACAQIVIDAGRRLGAESVDALADALGVRITAPATAATVSAGAPARAVA</sequence>
<protein>
    <submittedName>
        <fullName evidence="2">DNA polymerase-3 subunit epsilon</fullName>
        <ecNumber evidence="2">2.7.7.7</ecNumber>
    </submittedName>
</protein>
<dbReference type="GO" id="GO:0003887">
    <property type="term" value="F:DNA-directed DNA polymerase activity"/>
    <property type="evidence" value="ECO:0007669"/>
    <property type="project" value="UniProtKB-EC"/>
</dbReference>
<dbReference type="EC" id="2.7.7.7" evidence="2"/>
<dbReference type="RefSeq" id="WP_310016592.1">
    <property type="nucleotide sequence ID" value="NZ_JAVDUM010000001.1"/>
</dbReference>
<comment type="caution">
    <text evidence="2">The sequence shown here is derived from an EMBL/GenBank/DDBJ whole genome shotgun (WGS) entry which is preliminary data.</text>
</comment>
<dbReference type="PANTHER" id="PTHR30231:SF42">
    <property type="entry name" value="EXONUCLEASE"/>
    <property type="match status" value="1"/>
</dbReference>
<keyword evidence="3" id="KW-1185">Reference proteome</keyword>
<gene>
    <name evidence="2" type="ORF">J2Y69_000177</name>
</gene>
<feature type="domain" description="Exonuclease" evidence="1">
    <location>
        <begin position="4"/>
        <end position="170"/>
    </location>
</feature>
<dbReference type="PANTHER" id="PTHR30231">
    <property type="entry name" value="DNA POLYMERASE III SUBUNIT EPSILON"/>
    <property type="match status" value="1"/>
</dbReference>
<keyword evidence="2" id="KW-0548">Nucleotidyltransferase</keyword>
<reference evidence="2 3" key="1">
    <citation type="submission" date="2023-07" db="EMBL/GenBank/DDBJ databases">
        <title>Sorghum-associated microbial communities from plants grown in Nebraska, USA.</title>
        <authorList>
            <person name="Schachtman D."/>
        </authorList>
    </citation>
    <scope>NUCLEOTIDE SEQUENCE [LARGE SCALE GENOMIC DNA]</scope>
    <source>
        <strain evidence="2 3">2980</strain>
    </source>
</reference>
<proteinExistence type="predicted"/>
<keyword evidence="2" id="KW-0808">Transferase</keyword>